<proteinExistence type="predicted"/>
<dbReference type="GO" id="GO:0016757">
    <property type="term" value="F:glycosyltransferase activity"/>
    <property type="evidence" value="ECO:0007669"/>
    <property type="project" value="UniProtKB-KW"/>
</dbReference>
<evidence type="ECO:0000256" key="3">
    <source>
        <dbReference type="ARBA" id="ARBA00022679"/>
    </source>
</evidence>
<dbReference type="Gene3D" id="3.40.50.2000">
    <property type="entry name" value="Glycogen Phosphorylase B"/>
    <property type="match status" value="1"/>
</dbReference>
<dbReference type="EMBL" id="SNYQ01000001">
    <property type="protein sequence ID" value="TDQ59763.1"/>
    <property type="molecule type" value="Genomic_DNA"/>
</dbReference>
<dbReference type="PANTHER" id="PTHR44835:SF1">
    <property type="entry name" value="PROTEIN O-GLCNAC TRANSFERASE"/>
    <property type="match status" value="1"/>
</dbReference>
<evidence type="ECO:0000313" key="5">
    <source>
        <dbReference type="Proteomes" id="UP000295657"/>
    </source>
</evidence>
<dbReference type="InterPro" id="IPR051939">
    <property type="entry name" value="Glycosyltr_41/O-GlcNAc_trsf"/>
</dbReference>
<gene>
    <name evidence="4" type="ORF">EDC45_0423</name>
</gene>
<comment type="caution">
    <text evidence="4">The sequence shown here is derived from an EMBL/GenBank/DDBJ whole genome shotgun (WGS) entry which is preliminary data.</text>
</comment>
<sequence>MPSIGMDLATIFASNTRVAPIQVIALGHPATTYSDFIEYVIVEDDYVGSEDCFSEKLLRLPKDALPYVPSALAPEKVDYILREQPDRVNIGIASTTMKLNPYFLAACRRIREQAKVDVHFHFALGQSIGITHPYVERFIRTYLGDAATVYPHSPYLRYLDVLRRCDMLINPFPFGNTNGIIDMVTLGLVGICKTGPEVHEHIDEGLFKRLGLPDWLIADTADEYVARAIRLAENHEERLALRRDIIANNKLSTLFSGNPQPMGEILLQKVRDLAGR</sequence>
<comment type="pathway">
    <text evidence="1">Protein modification; protein glycosylation.</text>
</comment>
<dbReference type="Gene3D" id="3.40.50.11380">
    <property type="match status" value="1"/>
</dbReference>
<evidence type="ECO:0008006" key="6">
    <source>
        <dbReference type="Google" id="ProtNLM"/>
    </source>
</evidence>
<dbReference type="Proteomes" id="UP000295657">
    <property type="component" value="Unassembled WGS sequence"/>
</dbReference>
<evidence type="ECO:0000256" key="1">
    <source>
        <dbReference type="ARBA" id="ARBA00004922"/>
    </source>
</evidence>
<name>A0A4V3DA25_9PAST</name>
<protein>
    <recommendedName>
        <fullName evidence="6">Glycosyl transferase family 41</fullName>
    </recommendedName>
</protein>
<keyword evidence="2" id="KW-0328">Glycosyltransferase</keyword>
<accession>A0A4V3DA25</accession>
<keyword evidence="3" id="KW-0808">Transferase</keyword>
<evidence type="ECO:0000313" key="4">
    <source>
        <dbReference type="EMBL" id="TDQ59763.1"/>
    </source>
</evidence>
<dbReference type="PANTHER" id="PTHR44835">
    <property type="entry name" value="UDP-N-ACETYLGLUCOSAMINE--PEPTIDE N-ACETYLGLUCOSAMINYLTRANSFERASE SPINDLY-RELATED"/>
    <property type="match status" value="1"/>
</dbReference>
<reference evidence="4 5" key="1">
    <citation type="submission" date="2019-03" db="EMBL/GenBank/DDBJ databases">
        <title>Genomic Encyclopedia of Type Strains, Phase IV (KMG-IV): sequencing the most valuable type-strain genomes for metagenomic binning, comparative biology and taxonomic classification.</title>
        <authorList>
            <person name="Goeker M."/>
        </authorList>
    </citation>
    <scope>NUCLEOTIDE SEQUENCE [LARGE SCALE GENOMIC DNA]</scope>
    <source>
        <strain evidence="4 5">DSM 28403</strain>
    </source>
</reference>
<keyword evidence="5" id="KW-1185">Reference proteome</keyword>
<organism evidence="4 5">
    <name type="scientific">Mesocricetibacter intestinalis</name>
    <dbReference type="NCBI Taxonomy" id="1521930"/>
    <lineage>
        <taxon>Bacteria</taxon>
        <taxon>Pseudomonadati</taxon>
        <taxon>Pseudomonadota</taxon>
        <taxon>Gammaproteobacteria</taxon>
        <taxon>Pasteurellales</taxon>
        <taxon>Pasteurellaceae</taxon>
        <taxon>Mesocricetibacter</taxon>
    </lineage>
</organism>
<evidence type="ECO:0000256" key="2">
    <source>
        <dbReference type="ARBA" id="ARBA00022676"/>
    </source>
</evidence>
<dbReference type="AlphaFoldDB" id="A0A4V3DA25"/>